<feature type="domain" description="PRC-barrel" evidence="1">
    <location>
        <begin position="80"/>
        <end position="155"/>
    </location>
</feature>
<reference evidence="3" key="6">
    <citation type="submission" date="2011-05" db="EMBL/GenBank/DDBJ databases">
        <title>Complete sequence of Collimonas fungivorans Ter331.</title>
        <authorList>
            <person name="Leveau J.H."/>
        </authorList>
    </citation>
    <scope>NUCLEOTIDE SEQUENCE [LARGE SCALE GENOMIC DNA]</scope>
    <source>
        <strain evidence="3">Ter331</strain>
    </source>
</reference>
<proteinExistence type="predicted"/>
<reference evidence="2 3" key="4">
    <citation type="journal article" date="2010" name="Environ. Microbiol.">
        <title>The bacterial genus Collimonas: mycophagy, weathering and other adaptive solutions to life in oligotrophic soil environments.</title>
        <authorList>
            <person name="Leveau J.H."/>
            <person name="Uroz S."/>
            <person name="de Boer W."/>
        </authorList>
    </citation>
    <scope>NUCLEOTIDE SEQUENCE [LARGE SCALE GENOMIC DNA]</scope>
    <source>
        <strain evidence="2 3">Ter331</strain>
    </source>
</reference>
<evidence type="ECO:0000313" key="2">
    <source>
        <dbReference type="EMBL" id="AEK60142.1"/>
    </source>
</evidence>
<keyword evidence="3" id="KW-1185">Reference proteome</keyword>
<reference evidence="2 3" key="1">
    <citation type="journal article" date="2004" name="Environ. Microbiol.">
        <title>Phylogeny-function analysis of (meta)genomic libraries: screening for expression of ribosomal RNA genes by large-insert library fluorescent in situ hybridization (LIL-FISH).</title>
        <authorList>
            <person name="Leveau J.H."/>
            <person name="Gerards S."/>
            <person name="de Boer W."/>
            <person name="van Veen J.A."/>
        </authorList>
    </citation>
    <scope>NUCLEOTIDE SEQUENCE [LARGE SCALE GENOMIC DNA]</scope>
    <source>
        <strain evidence="2 3">Ter331</strain>
    </source>
</reference>
<dbReference type="Pfam" id="PF05239">
    <property type="entry name" value="PRC"/>
    <property type="match status" value="1"/>
</dbReference>
<dbReference type="KEGG" id="cfu:CFU_0304"/>
<protein>
    <submittedName>
        <fullName evidence="2">Antigen</fullName>
    </submittedName>
</protein>
<sequence>MIRRYSEFTVIHRSLKGVTGTTGKTETRYCAPSIDGRGNSRMRSLIISDMEKTMSLNYEDRDTYGMYKIHSSDGPGPSLMGANTLVGNDVYNRQDESLGDIKEIMLDVQNGKVSYAVLSFGGFLGMGEKLFAVPWNALTLDPANKRFILDVGKERLKDAPGFDKDRWPDMADQSWTREIHAYYGTTPDLDDTRI</sequence>
<name>G0A869_COLFT</name>
<dbReference type="InterPro" id="IPR027275">
    <property type="entry name" value="PRC-brl_dom"/>
</dbReference>
<evidence type="ECO:0000313" key="3">
    <source>
        <dbReference type="Proteomes" id="UP000008392"/>
    </source>
</evidence>
<dbReference type="Gene3D" id="2.30.30.240">
    <property type="entry name" value="PRC-barrel domain"/>
    <property type="match status" value="1"/>
</dbReference>
<dbReference type="AlphaFoldDB" id="G0A869"/>
<evidence type="ECO:0000259" key="1">
    <source>
        <dbReference type="Pfam" id="PF05239"/>
    </source>
</evidence>
<dbReference type="SUPFAM" id="SSF50346">
    <property type="entry name" value="PRC-barrel domain"/>
    <property type="match status" value="1"/>
</dbReference>
<gene>
    <name evidence="2" type="ordered locus">CFU_0304</name>
</gene>
<dbReference type="EMBL" id="CP002745">
    <property type="protein sequence ID" value="AEK60142.1"/>
    <property type="molecule type" value="Genomic_DNA"/>
</dbReference>
<reference evidence="2 3" key="2">
    <citation type="journal article" date="2006" name="J. Microbiol. Methods">
        <title>Genomic flank-sequencing of plasposon insertion sites for rapid identification of functional genes.</title>
        <authorList>
            <person name="Leveau J.H."/>
            <person name="Gerards S."/>
            <person name="Fritsche K."/>
            <person name="Zondag G."/>
            <person name="van Veen J.A."/>
        </authorList>
    </citation>
    <scope>NUCLEOTIDE SEQUENCE [LARGE SCALE GENOMIC DNA]</scope>
    <source>
        <strain evidence="2 3">Ter331</strain>
    </source>
</reference>
<accession>G0A869</accession>
<dbReference type="HOGENOM" id="CLU_108884_0_1_4"/>
<reference evidence="2 3" key="5">
    <citation type="journal article" date="2011" name="ISME J.">
        <title>Dual transcriptional profiling of a bacterial/fungal confrontation: Collimonas fungivorans versus Aspergillus niger.</title>
        <authorList>
            <person name="Mela F."/>
            <person name="Fritsche K."/>
            <person name="de Boer W."/>
            <person name="van Veen J.A."/>
            <person name="de Graaff L.H."/>
            <person name="van den Berg M."/>
            <person name="Leveau J.H."/>
        </authorList>
    </citation>
    <scope>NUCLEOTIDE SEQUENCE [LARGE SCALE GENOMIC DNA]</scope>
    <source>
        <strain evidence="2 3">Ter331</strain>
    </source>
</reference>
<dbReference type="STRING" id="1005048.CFU_0304"/>
<dbReference type="PANTHER" id="PTHR36505:SF1">
    <property type="entry name" value="BLR1072 PROTEIN"/>
    <property type="match status" value="1"/>
</dbReference>
<reference evidence="2 3" key="3">
    <citation type="journal article" date="2008" name="FEMS Microbiol. Ecol.">
        <title>Identification and characterization of genes underlying chitinolysis in Collimonas fungivorans Ter331.</title>
        <authorList>
            <person name="Fritsche K."/>
            <person name="de Boer W."/>
            <person name="Gerards S."/>
            <person name="van den Berg M."/>
            <person name="van Veen J.A."/>
            <person name="Leveau J.H."/>
        </authorList>
    </citation>
    <scope>NUCLEOTIDE SEQUENCE [LARGE SCALE GENOMIC DNA]</scope>
    <source>
        <strain evidence="2 3">Ter331</strain>
    </source>
</reference>
<dbReference type="PANTHER" id="PTHR36505">
    <property type="entry name" value="BLR1072 PROTEIN"/>
    <property type="match status" value="1"/>
</dbReference>
<dbReference type="Proteomes" id="UP000008392">
    <property type="component" value="Chromosome"/>
</dbReference>
<dbReference type="eggNOG" id="COG1873">
    <property type="taxonomic scope" value="Bacteria"/>
</dbReference>
<organism evidence="2 3">
    <name type="scientific">Collimonas fungivorans (strain Ter331)</name>
    <dbReference type="NCBI Taxonomy" id="1005048"/>
    <lineage>
        <taxon>Bacteria</taxon>
        <taxon>Pseudomonadati</taxon>
        <taxon>Pseudomonadota</taxon>
        <taxon>Betaproteobacteria</taxon>
        <taxon>Burkholderiales</taxon>
        <taxon>Oxalobacteraceae</taxon>
        <taxon>Collimonas</taxon>
    </lineage>
</organism>
<dbReference type="InterPro" id="IPR011033">
    <property type="entry name" value="PRC_barrel-like_sf"/>
</dbReference>